<keyword evidence="2" id="KW-0378">Hydrolase</keyword>
<evidence type="ECO:0000313" key="2">
    <source>
        <dbReference type="EMBL" id="TWT62865.1"/>
    </source>
</evidence>
<sequence>MVVWSKQTISRMSLFFHQPVHFKIESTQLRKVLASLCINYIDADLFILDEFQRFRDLIDEDKDSEAAIIARQIFSQPNARVLLLSATPFKAFTGNSEDESGEEHYKEFRTVLNFLFQSDRTCIEEYEIHRQSLFKQLLSINSSAEDIDTTHKDAVEKLLRRVICRTERLSVSKDHDAMTWDKWRNQPVMPTAADVENFIMADQLVQIMNEKIKRKADQLHSPIEFCKSAPYPLSFLDDYKLKRELKSRRSNPEMHSAILARPNAWIDHQQIDTFSFVAGDNGQPFANARFSRVAEEVLAQNAELLLWVPPSLPYYPISGAFEGSTGFSKTLIFSAWLMVPRMLASLLSYEVERRTIGHPNIVDTQEQEERRYHTKKRHPVPQLVYRDENGPANMSNFTLLYPSISLADTFDPVNSLLSGKSVNDLHSEISKRIRRLIEESNLKQYETDSGEPSRWYWAAPLLLDKLNSDITGTVNEWLNCKERVHNAFAAEKKEVGRAKALHFEQLVETFNNPANAGLGKMPEELSNVLAESALGAPGIVSLRAFRRQYGGEMDENCLHAFSLANDFVTLFKKPESIAAIRLSVPDRLPYWHRCIRYCRDGCVQAVLDEYLHLLRADCEDADEAIVRLRASFNLQTTSLNVDDLDTFMNGQTRKLRCHFATELGNQRLETEQGGKRASNIRQVFNSPFRPFVLATTSIGQEGLDFHQYCRKIVHWNLPSNPIDLEQREGRINRFKGHVIRQQIADKYMPMLSDDDLSENDIWLDLFKLAQLEREEGQSELIPFWHVETDKYKIERLVPFYPFSRDRAKLSSILKTLSIYRLAFGQPRQTELVEHLLKHVPEDQIESIRENLMIDLSPFKYVANGTPKDTKTVF</sequence>
<keyword evidence="3" id="KW-1185">Reference proteome</keyword>
<evidence type="ECO:0000313" key="3">
    <source>
        <dbReference type="Proteomes" id="UP000316095"/>
    </source>
</evidence>
<dbReference type="InterPro" id="IPR027417">
    <property type="entry name" value="P-loop_NTPase"/>
</dbReference>
<organism evidence="2 3">
    <name type="scientific">Rubinisphaera italica</name>
    <dbReference type="NCBI Taxonomy" id="2527969"/>
    <lineage>
        <taxon>Bacteria</taxon>
        <taxon>Pseudomonadati</taxon>
        <taxon>Planctomycetota</taxon>
        <taxon>Planctomycetia</taxon>
        <taxon>Planctomycetales</taxon>
        <taxon>Planctomycetaceae</taxon>
        <taxon>Rubinisphaera</taxon>
    </lineage>
</organism>
<name>A0A5C5XL41_9PLAN</name>
<dbReference type="Gene3D" id="3.40.50.300">
    <property type="entry name" value="P-loop containing nucleotide triphosphate hydrolases"/>
    <property type="match status" value="1"/>
</dbReference>
<dbReference type="InterPro" id="IPR001650">
    <property type="entry name" value="Helicase_C-like"/>
</dbReference>
<comment type="caution">
    <text evidence="2">The sequence shown here is derived from an EMBL/GenBank/DDBJ whole genome shotgun (WGS) entry which is preliminary data.</text>
</comment>
<protein>
    <submittedName>
        <fullName evidence="2">ATP-dependent helicase HepA</fullName>
    </submittedName>
</protein>
<evidence type="ECO:0000259" key="1">
    <source>
        <dbReference type="Pfam" id="PF00271"/>
    </source>
</evidence>
<keyword evidence="2" id="KW-0547">Nucleotide-binding</keyword>
<dbReference type="Pfam" id="PF00271">
    <property type="entry name" value="Helicase_C"/>
    <property type="match status" value="1"/>
</dbReference>
<dbReference type="SUPFAM" id="SSF52540">
    <property type="entry name" value="P-loop containing nucleoside triphosphate hydrolases"/>
    <property type="match status" value="2"/>
</dbReference>
<reference evidence="2 3" key="1">
    <citation type="submission" date="2019-02" db="EMBL/GenBank/DDBJ databases">
        <title>Deep-cultivation of Planctomycetes and their phenomic and genomic characterization uncovers novel biology.</title>
        <authorList>
            <person name="Wiegand S."/>
            <person name="Jogler M."/>
            <person name="Boedeker C."/>
            <person name="Pinto D."/>
            <person name="Vollmers J."/>
            <person name="Rivas-Marin E."/>
            <person name="Kohn T."/>
            <person name="Peeters S.H."/>
            <person name="Heuer A."/>
            <person name="Rast P."/>
            <person name="Oberbeckmann S."/>
            <person name="Bunk B."/>
            <person name="Jeske O."/>
            <person name="Meyerdierks A."/>
            <person name="Storesund J.E."/>
            <person name="Kallscheuer N."/>
            <person name="Luecker S."/>
            <person name="Lage O.M."/>
            <person name="Pohl T."/>
            <person name="Merkel B.J."/>
            <person name="Hornburger P."/>
            <person name="Mueller R.-W."/>
            <person name="Bruemmer F."/>
            <person name="Labrenz M."/>
            <person name="Spormann A.M."/>
            <person name="Op Den Camp H."/>
            <person name="Overmann J."/>
            <person name="Amann R."/>
            <person name="Jetten M.S.M."/>
            <person name="Mascher T."/>
            <person name="Medema M.H."/>
            <person name="Devos D.P."/>
            <person name="Kaster A.-K."/>
            <person name="Ovreas L."/>
            <person name="Rohde M."/>
            <person name="Galperin M.Y."/>
            <person name="Jogler C."/>
        </authorList>
    </citation>
    <scope>NUCLEOTIDE SEQUENCE [LARGE SCALE GENOMIC DNA]</scope>
    <source>
        <strain evidence="2 3">Pan54</strain>
    </source>
</reference>
<dbReference type="EMBL" id="SJPG01000001">
    <property type="protein sequence ID" value="TWT62865.1"/>
    <property type="molecule type" value="Genomic_DNA"/>
</dbReference>
<keyword evidence="2" id="KW-0067">ATP-binding</keyword>
<keyword evidence="2" id="KW-0347">Helicase</keyword>
<dbReference type="GO" id="GO:0004386">
    <property type="term" value="F:helicase activity"/>
    <property type="evidence" value="ECO:0007669"/>
    <property type="project" value="UniProtKB-KW"/>
</dbReference>
<gene>
    <name evidence="2" type="ORF">Pan54_36110</name>
</gene>
<accession>A0A5C5XL41</accession>
<proteinExistence type="predicted"/>
<dbReference type="Proteomes" id="UP000316095">
    <property type="component" value="Unassembled WGS sequence"/>
</dbReference>
<dbReference type="AlphaFoldDB" id="A0A5C5XL41"/>
<feature type="domain" description="Helicase C-terminal" evidence="1">
    <location>
        <begin position="682"/>
        <end position="734"/>
    </location>
</feature>